<evidence type="ECO:0000313" key="2">
    <source>
        <dbReference type="EMBL" id="SCW77025.1"/>
    </source>
</evidence>
<reference evidence="2 3" key="1">
    <citation type="submission" date="2016-10" db="EMBL/GenBank/DDBJ databases">
        <authorList>
            <person name="de Groot N.N."/>
        </authorList>
    </citation>
    <scope>NUCLEOTIDE SEQUENCE [LARGE SCALE GENOMIC DNA]</scope>
    <source>
        <strain evidence="2 3">CGMCC 1.3401</strain>
    </source>
</reference>
<dbReference type="Proteomes" id="UP000199542">
    <property type="component" value="Unassembled WGS sequence"/>
</dbReference>
<proteinExistence type="predicted"/>
<dbReference type="AlphaFoldDB" id="A0A1G4T885"/>
<accession>A0A1G4T885</accession>
<sequence length="536" mass="55081">MAGPRGNSGAFFISKKDTHMALAYAQSLGDGTTRVFTVPFPYLSKTHVQVKVNGVAVSYTWLSETSIQTATAPAAGAIVDRRRVTPRDTVMVDFVDGSTLVESDLDLATLQVFYLAQEAFDLGEASLGVTEDGSFSALQRRIANLLDPTQPQDAVNKRWAETAMTSQLVQATQKASDAASSASASANSATASAGSASTATTQANTATTKASEAAASATAANTSKNTATTKASEAAASAADALASKNAAAASADAAAQSAQDAALFDPSSYYTKTEIDTSLGTKLNSSAYTAADVLAKIKTVDGAGSGLDADTVDGLAPSAFPVSTAQQTALNAKADSASPQITGMATITGGGEALRIITSDTTSDPYLSFWKATVRQGYIQHRDGSGDAAGFRIANDLSGDLLCLPNDGGIVFSHDGTNYREVARMFTSGQLAVTFGGLLTVAHGLGYKPTQIAAYWTPTTSYMNWSNGQEMLLGGSIDHSGSEAGYGVALWADATNIYCRMGAVNVMALIPDRNTGAGSSSRPSAADSKLILKAS</sequence>
<organism evidence="2 3">
    <name type="scientific">Rhizobium mongolense subsp. loessense</name>
    <dbReference type="NCBI Taxonomy" id="158890"/>
    <lineage>
        <taxon>Bacteria</taxon>
        <taxon>Pseudomonadati</taxon>
        <taxon>Pseudomonadota</taxon>
        <taxon>Alphaproteobacteria</taxon>
        <taxon>Hyphomicrobiales</taxon>
        <taxon>Rhizobiaceae</taxon>
        <taxon>Rhizobium/Agrobacterium group</taxon>
        <taxon>Rhizobium</taxon>
    </lineage>
</organism>
<evidence type="ECO:0000313" key="3">
    <source>
        <dbReference type="Proteomes" id="UP000199542"/>
    </source>
</evidence>
<protein>
    <submittedName>
        <fullName evidence="2">Phage T7 tail fibre protein</fullName>
    </submittedName>
</protein>
<feature type="domain" description="Bacteriophage T7 tail fibre protein-like N-terminal" evidence="1">
    <location>
        <begin position="22"/>
        <end position="137"/>
    </location>
</feature>
<gene>
    <name evidence="2" type="ORF">SAMN02927900_04753</name>
</gene>
<dbReference type="Pfam" id="PF03906">
    <property type="entry name" value="Phage_T7_tail"/>
    <property type="match status" value="1"/>
</dbReference>
<dbReference type="InterPro" id="IPR005604">
    <property type="entry name" value="Phage_T7_tail_fibre-like_N"/>
</dbReference>
<dbReference type="EMBL" id="FMTM01000008">
    <property type="protein sequence ID" value="SCW77025.1"/>
    <property type="molecule type" value="Genomic_DNA"/>
</dbReference>
<name>A0A1G4T885_9HYPH</name>
<evidence type="ECO:0000259" key="1">
    <source>
        <dbReference type="Pfam" id="PF03906"/>
    </source>
</evidence>